<dbReference type="InterPro" id="IPR001387">
    <property type="entry name" value="Cro/C1-type_HTH"/>
</dbReference>
<dbReference type="Gene3D" id="1.10.260.40">
    <property type="entry name" value="lambda repressor-like DNA-binding domains"/>
    <property type="match status" value="1"/>
</dbReference>
<dbReference type="InterPro" id="IPR014710">
    <property type="entry name" value="RmlC-like_jellyroll"/>
</dbReference>
<name>A0A9X3NBZ5_9ACTN</name>
<dbReference type="PANTHER" id="PTHR46797:SF1">
    <property type="entry name" value="METHYLPHOSPHONATE SYNTHASE"/>
    <property type="match status" value="1"/>
</dbReference>
<evidence type="ECO:0000313" key="4">
    <source>
        <dbReference type="EMBL" id="MDA0183166.1"/>
    </source>
</evidence>
<protein>
    <submittedName>
        <fullName evidence="4">Helix-turn-helix transcriptional regulator</fullName>
    </submittedName>
</protein>
<dbReference type="InterPro" id="IPR013096">
    <property type="entry name" value="Cupin_2"/>
</dbReference>
<keyword evidence="5" id="KW-1185">Reference proteome</keyword>
<keyword evidence="1" id="KW-0238">DNA-binding</keyword>
<dbReference type="Pfam" id="PF13560">
    <property type="entry name" value="HTH_31"/>
    <property type="match status" value="1"/>
</dbReference>
<dbReference type="EMBL" id="JAPDDP010000048">
    <property type="protein sequence ID" value="MDA0183166.1"/>
    <property type="molecule type" value="Genomic_DNA"/>
</dbReference>
<dbReference type="PANTHER" id="PTHR46797">
    <property type="entry name" value="HTH-TYPE TRANSCRIPTIONAL REGULATOR"/>
    <property type="match status" value="1"/>
</dbReference>
<dbReference type="GO" id="GO:0003700">
    <property type="term" value="F:DNA-binding transcription factor activity"/>
    <property type="evidence" value="ECO:0007669"/>
    <property type="project" value="TreeGrafter"/>
</dbReference>
<feature type="region of interest" description="Disordered" evidence="2">
    <location>
        <begin position="68"/>
        <end position="87"/>
    </location>
</feature>
<dbReference type="GO" id="GO:0005829">
    <property type="term" value="C:cytosol"/>
    <property type="evidence" value="ECO:0007669"/>
    <property type="project" value="TreeGrafter"/>
</dbReference>
<dbReference type="AlphaFoldDB" id="A0A9X3NBZ5"/>
<sequence>MAIEEQVRARLRQARFERGLSLAELGERAGLTASTISRLETGARRLTLAQVERLAAALELSTDALLASDAEPSPARDGRVWQPVGDESTSGPRVYRIVVPVEAPARHQHEGHQWLHVLSGTVRLIVGAGERELREGDSAEFSTWEPHALSAVGHPAEALVVFRP</sequence>
<dbReference type="GO" id="GO:0003677">
    <property type="term" value="F:DNA binding"/>
    <property type="evidence" value="ECO:0007669"/>
    <property type="project" value="UniProtKB-KW"/>
</dbReference>
<dbReference type="Gene3D" id="2.60.120.10">
    <property type="entry name" value="Jelly Rolls"/>
    <property type="match status" value="1"/>
</dbReference>
<comment type="caution">
    <text evidence="4">The sequence shown here is derived from an EMBL/GenBank/DDBJ whole genome shotgun (WGS) entry which is preliminary data.</text>
</comment>
<dbReference type="PROSITE" id="PS50943">
    <property type="entry name" value="HTH_CROC1"/>
    <property type="match status" value="1"/>
</dbReference>
<dbReference type="SMART" id="SM00530">
    <property type="entry name" value="HTH_XRE"/>
    <property type="match status" value="1"/>
</dbReference>
<dbReference type="CDD" id="cd00093">
    <property type="entry name" value="HTH_XRE"/>
    <property type="match status" value="1"/>
</dbReference>
<dbReference type="InterPro" id="IPR050807">
    <property type="entry name" value="TransReg_Diox_bact_type"/>
</dbReference>
<dbReference type="CDD" id="cd02209">
    <property type="entry name" value="cupin_XRE_C"/>
    <property type="match status" value="1"/>
</dbReference>
<dbReference type="RefSeq" id="WP_270027563.1">
    <property type="nucleotide sequence ID" value="NZ_JAPDDP010000048.1"/>
</dbReference>
<organism evidence="4 5">
    <name type="scientific">Solirubrobacter phytolaccae</name>
    <dbReference type="NCBI Taxonomy" id="1404360"/>
    <lineage>
        <taxon>Bacteria</taxon>
        <taxon>Bacillati</taxon>
        <taxon>Actinomycetota</taxon>
        <taxon>Thermoleophilia</taxon>
        <taxon>Solirubrobacterales</taxon>
        <taxon>Solirubrobacteraceae</taxon>
        <taxon>Solirubrobacter</taxon>
    </lineage>
</organism>
<evidence type="ECO:0000256" key="1">
    <source>
        <dbReference type="ARBA" id="ARBA00023125"/>
    </source>
</evidence>
<dbReference type="InterPro" id="IPR010982">
    <property type="entry name" value="Lambda_DNA-bd_dom_sf"/>
</dbReference>
<gene>
    <name evidence="4" type="ORF">OJ997_22845</name>
</gene>
<dbReference type="InterPro" id="IPR011051">
    <property type="entry name" value="RmlC_Cupin_sf"/>
</dbReference>
<reference evidence="4" key="1">
    <citation type="submission" date="2022-10" db="EMBL/GenBank/DDBJ databases">
        <title>The WGS of Solirubrobacter phytolaccae KCTC 29190.</title>
        <authorList>
            <person name="Jiang Z."/>
        </authorList>
    </citation>
    <scope>NUCLEOTIDE SEQUENCE</scope>
    <source>
        <strain evidence="4">KCTC 29190</strain>
    </source>
</reference>
<accession>A0A9X3NBZ5</accession>
<evidence type="ECO:0000256" key="2">
    <source>
        <dbReference type="SAM" id="MobiDB-lite"/>
    </source>
</evidence>
<feature type="domain" description="HTH cro/C1-type" evidence="3">
    <location>
        <begin position="11"/>
        <end position="65"/>
    </location>
</feature>
<dbReference type="SUPFAM" id="SSF51182">
    <property type="entry name" value="RmlC-like cupins"/>
    <property type="match status" value="1"/>
</dbReference>
<proteinExistence type="predicted"/>
<dbReference type="Pfam" id="PF07883">
    <property type="entry name" value="Cupin_2"/>
    <property type="match status" value="1"/>
</dbReference>
<dbReference type="Proteomes" id="UP001147653">
    <property type="component" value="Unassembled WGS sequence"/>
</dbReference>
<dbReference type="SUPFAM" id="SSF47413">
    <property type="entry name" value="lambda repressor-like DNA-binding domains"/>
    <property type="match status" value="1"/>
</dbReference>
<evidence type="ECO:0000313" key="5">
    <source>
        <dbReference type="Proteomes" id="UP001147653"/>
    </source>
</evidence>
<evidence type="ECO:0000259" key="3">
    <source>
        <dbReference type="PROSITE" id="PS50943"/>
    </source>
</evidence>